<protein>
    <submittedName>
        <fullName evidence="2">Uncharacterized protein</fullName>
    </submittedName>
</protein>
<proteinExistence type="predicted"/>
<sequence length="477" mass="54485">MNIEAPGKHAGGDRNSSNVLPSIHQRGYSSHKAANKKPDMFSQARKMAKPVDNDEDTKKQELLEKKYMAKPASNKLVDHTAWKHRQNQRDTKGKPHPFNIIKDLDLEPRNMAWKDLMKTNPAAYIVIVPDIFGSRGMRRGDHRVFWIKVGDSADSYARFLNNYPNRNPDCCAALIFLKYDEPRKTPPGPPPGTLIEANALVGLEKARFGESEWHAVYMDKDNHPKVMDSLKEMMKKFHIIHNVEGLNKRVKEDILQLPSHMAYTPEEVIGIVKIGTQPSITKNPNNQGDASVGYPVIGLIVIPNLTDDWGFELEPEAREISQEITVFWVRHEYSMSSHRTPAYKYFTHAPSFSHNEFDYPEALKEGKSNHQRIGGGVAALMNKELAQKLKKVSEFCDEKEKMRIVPHKQDSGWIQIQLDCSLRDPEESSAFFWFKEYFKQFKDLKGGYPNVLYGGTSGARHDKQTSKKKQARSIQKK</sequence>
<feature type="region of interest" description="Disordered" evidence="1">
    <location>
        <begin position="1"/>
        <end position="57"/>
    </location>
</feature>
<evidence type="ECO:0000313" key="2">
    <source>
        <dbReference type="EMBL" id="CEL60225.1"/>
    </source>
</evidence>
<dbReference type="Proteomes" id="UP000059188">
    <property type="component" value="Unassembled WGS sequence"/>
</dbReference>
<feature type="compositionally biased region" description="Basic and acidic residues" evidence="1">
    <location>
        <begin position="1"/>
        <end position="12"/>
    </location>
</feature>
<reference evidence="2 3" key="1">
    <citation type="submission" date="2014-11" db="EMBL/GenBank/DDBJ databases">
        <authorList>
            <person name="Wibberg Daniel"/>
        </authorList>
    </citation>
    <scope>NUCLEOTIDE SEQUENCE [LARGE SCALE GENOMIC DNA]</scope>
    <source>
        <strain evidence="2">Rhizoctonia solani AG1-IB 7/3/14</strain>
    </source>
</reference>
<feature type="compositionally biased region" description="Basic residues" evidence="1">
    <location>
        <begin position="466"/>
        <end position="477"/>
    </location>
</feature>
<accession>A0A0B7FRC9</accession>
<evidence type="ECO:0000256" key="1">
    <source>
        <dbReference type="SAM" id="MobiDB-lite"/>
    </source>
</evidence>
<name>A0A0B7FRC9_THACB</name>
<organism evidence="2 3">
    <name type="scientific">Thanatephorus cucumeris (strain AG1-IB / isolate 7/3/14)</name>
    <name type="common">Lettuce bottom rot fungus</name>
    <name type="synonym">Rhizoctonia solani</name>
    <dbReference type="NCBI Taxonomy" id="1108050"/>
    <lineage>
        <taxon>Eukaryota</taxon>
        <taxon>Fungi</taxon>
        <taxon>Dikarya</taxon>
        <taxon>Basidiomycota</taxon>
        <taxon>Agaricomycotina</taxon>
        <taxon>Agaricomycetes</taxon>
        <taxon>Cantharellales</taxon>
        <taxon>Ceratobasidiaceae</taxon>
        <taxon>Rhizoctonia</taxon>
        <taxon>Rhizoctonia solani AG-1</taxon>
    </lineage>
</organism>
<dbReference type="AlphaFoldDB" id="A0A0B7FRC9"/>
<keyword evidence="3" id="KW-1185">Reference proteome</keyword>
<evidence type="ECO:0000313" key="3">
    <source>
        <dbReference type="Proteomes" id="UP000059188"/>
    </source>
</evidence>
<dbReference type="EMBL" id="LN679143">
    <property type="protein sequence ID" value="CEL60225.1"/>
    <property type="molecule type" value="Genomic_DNA"/>
</dbReference>
<gene>
    <name evidence="2" type="ORF">RSOLAG1IB_09463</name>
</gene>
<feature type="region of interest" description="Disordered" evidence="1">
    <location>
        <begin position="455"/>
        <end position="477"/>
    </location>
</feature>